<evidence type="ECO:0000313" key="1">
    <source>
        <dbReference type="EMBL" id="RXE56760.1"/>
    </source>
</evidence>
<comment type="caution">
    <text evidence="1">The sequence shown here is derived from an EMBL/GenBank/DDBJ whole genome shotgun (WGS) entry which is preliminary data.</text>
</comment>
<dbReference type="EMBL" id="LHQS01000001">
    <property type="protein sequence ID" value="RXE56760.1"/>
    <property type="molecule type" value="Genomic_DNA"/>
</dbReference>
<evidence type="ECO:0000313" key="2">
    <source>
        <dbReference type="Proteomes" id="UP000290932"/>
    </source>
</evidence>
<dbReference type="Proteomes" id="UP000290932">
    <property type="component" value="Unassembled WGS sequence"/>
</dbReference>
<sequence length="61" mass="7043">MDKRLSFIRVCQSSGCSDVYLSFGIFLGVLMVDGHDRESRWQESRLRDWPPDLQLIPSVLS</sequence>
<name>A0A498H407_9EURY</name>
<accession>A0A498H407</accession>
<reference evidence="1 2" key="1">
    <citation type="journal article" date="2015" name="Int. J. Syst. Evol. Microbiol.">
        <title>Methanoculleus taiwanensis sp. nov., a methanogen isolated from deep marine sediment at the deformation front area near Taiwan.</title>
        <authorList>
            <person name="Weng C.Y."/>
            <person name="Chen S.C."/>
            <person name="Lai M.C."/>
            <person name="Wu S.Y."/>
            <person name="Lin S."/>
            <person name="Yang T.F."/>
            <person name="Chen P.C."/>
        </authorList>
    </citation>
    <scope>NUCLEOTIDE SEQUENCE [LARGE SCALE GENOMIC DNA]</scope>
    <source>
        <strain evidence="1 2">CYW4</strain>
    </source>
</reference>
<protein>
    <submittedName>
        <fullName evidence="1">Uncharacterized protein</fullName>
    </submittedName>
</protein>
<proteinExistence type="predicted"/>
<dbReference type="AlphaFoldDB" id="A0A498H407"/>
<organism evidence="1 2">
    <name type="scientific">Methanoculleus taiwanensis</name>
    <dbReference type="NCBI Taxonomy" id="1550565"/>
    <lineage>
        <taxon>Archaea</taxon>
        <taxon>Methanobacteriati</taxon>
        <taxon>Methanobacteriota</taxon>
        <taxon>Stenosarchaea group</taxon>
        <taxon>Methanomicrobia</taxon>
        <taxon>Methanomicrobiales</taxon>
        <taxon>Methanomicrobiaceae</taxon>
        <taxon>Methanoculleus</taxon>
    </lineage>
</organism>
<gene>
    <name evidence="1" type="ORF">ABH15_00875</name>
</gene>
<keyword evidence="2" id="KW-1185">Reference proteome</keyword>